<evidence type="ECO:0000256" key="1">
    <source>
        <dbReference type="ARBA" id="ARBA00007970"/>
    </source>
</evidence>
<name>A0A328ATU5_9CAUL</name>
<dbReference type="NCBIfam" id="NF006580">
    <property type="entry name" value="PRK09105.1"/>
    <property type="match status" value="1"/>
</dbReference>
<dbReference type="SUPFAM" id="SSF53383">
    <property type="entry name" value="PLP-dependent transferases"/>
    <property type="match status" value="1"/>
</dbReference>
<dbReference type="InterPro" id="IPR050106">
    <property type="entry name" value="HistidinolP_aminotransfase"/>
</dbReference>
<reference evidence="8" key="1">
    <citation type="submission" date="2018-05" db="EMBL/GenBank/DDBJ databases">
        <authorList>
            <person name="Li X."/>
        </authorList>
    </citation>
    <scope>NUCLEOTIDE SEQUENCE [LARGE SCALE GENOMIC DNA]</scope>
    <source>
        <strain evidence="8">LX32</strain>
    </source>
</reference>
<keyword evidence="2 7" id="KW-0032">Aminotransferase</keyword>
<dbReference type="GO" id="GO:0008483">
    <property type="term" value="F:transaminase activity"/>
    <property type="evidence" value="ECO:0007669"/>
    <property type="project" value="UniProtKB-KW"/>
</dbReference>
<keyword evidence="3 7" id="KW-0808">Transferase</keyword>
<dbReference type="CDD" id="cd00609">
    <property type="entry name" value="AAT_like"/>
    <property type="match status" value="1"/>
</dbReference>
<dbReference type="PANTHER" id="PTHR43643:SF3">
    <property type="entry name" value="HISTIDINOL-PHOSPHATE AMINOTRANSFERASE"/>
    <property type="match status" value="1"/>
</dbReference>
<dbReference type="OrthoDB" id="9809616at2"/>
<dbReference type="GO" id="GO:0030170">
    <property type="term" value="F:pyridoxal phosphate binding"/>
    <property type="evidence" value="ECO:0007669"/>
    <property type="project" value="InterPro"/>
</dbReference>
<comment type="caution">
    <text evidence="7">The sequence shown here is derived from an EMBL/GenBank/DDBJ whole genome shotgun (WGS) entry which is preliminary data.</text>
</comment>
<feature type="domain" description="Aminotransferase class I/classII large" evidence="6">
    <location>
        <begin position="35"/>
        <end position="350"/>
    </location>
</feature>
<evidence type="ECO:0000256" key="3">
    <source>
        <dbReference type="ARBA" id="ARBA00022679"/>
    </source>
</evidence>
<dbReference type="Pfam" id="PF00155">
    <property type="entry name" value="Aminotran_1_2"/>
    <property type="match status" value="1"/>
</dbReference>
<dbReference type="Gene3D" id="3.90.1150.10">
    <property type="entry name" value="Aspartate Aminotransferase, domain 1"/>
    <property type="match status" value="1"/>
</dbReference>
<dbReference type="AlphaFoldDB" id="A0A328ATU5"/>
<comment type="similarity">
    <text evidence="1">Belongs to the class-II pyridoxal-phosphate-dependent aminotransferase family. Histidinol-phosphate aminotransferase subfamily.</text>
</comment>
<dbReference type="InterPro" id="IPR015421">
    <property type="entry name" value="PyrdxlP-dep_Trfase_major"/>
</dbReference>
<dbReference type="InterPro" id="IPR015422">
    <property type="entry name" value="PyrdxlP-dep_Trfase_small"/>
</dbReference>
<organism evidence="7 8">
    <name type="scientific">Phenylobacterium soli</name>
    <dbReference type="NCBI Taxonomy" id="2170551"/>
    <lineage>
        <taxon>Bacteria</taxon>
        <taxon>Pseudomonadati</taxon>
        <taxon>Pseudomonadota</taxon>
        <taxon>Alphaproteobacteria</taxon>
        <taxon>Caulobacterales</taxon>
        <taxon>Caulobacteraceae</taxon>
        <taxon>Phenylobacterium</taxon>
    </lineage>
</organism>
<evidence type="ECO:0000256" key="4">
    <source>
        <dbReference type="ARBA" id="ARBA00022898"/>
    </source>
</evidence>
<protein>
    <submittedName>
        <fullName evidence="7">Aminotransferase</fullName>
    </submittedName>
</protein>
<dbReference type="Proteomes" id="UP000249254">
    <property type="component" value="Unassembled WGS sequence"/>
</dbReference>
<keyword evidence="8" id="KW-1185">Reference proteome</keyword>
<gene>
    <name evidence="7" type="ORF">DJ017_13735</name>
</gene>
<comment type="pathway">
    <text evidence="5">Amino-acid biosynthesis.</text>
</comment>
<dbReference type="InterPro" id="IPR015424">
    <property type="entry name" value="PyrdxlP-dep_Trfase"/>
</dbReference>
<evidence type="ECO:0000259" key="6">
    <source>
        <dbReference type="Pfam" id="PF00155"/>
    </source>
</evidence>
<sequence length="383" mass="40559">MGAAVAAAAPVLSEADMAFAKLRSQMGVLPPDAVIINANENPLGPCKAACDAIAQIAPMGGRYDRVGEGDLFVKEYAAMHGLKPENIAVYAGSSEPLHYTVLAFTGPTRGLVSADPSYESAAAAAEVSGAPVRKVALTKTFAHDVKAMVAADPSAGLIYICNPNNPTGTITPREEILWALENKPKGSVLLVDEAYIHLSDEQTVFDQVAAGKDLIVLRTFSKIYGMAGIRCGVAVGRPDLLAKLVPYYQNAMPITALAAARASIADAELIPSRKKWLADTRTDTLAWLKANGYKPIGESHSNCFMIDTGRDAHSVIAGLQKEKVYIGRVWPVWPQAVRVSVGTPEDMARFKTAFKKVMDAPPTVAKADAPAPKGVGAGRTFLS</sequence>
<dbReference type="Gene3D" id="3.40.640.10">
    <property type="entry name" value="Type I PLP-dependent aspartate aminotransferase-like (Major domain)"/>
    <property type="match status" value="1"/>
</dbReference>
<accession>A0A328ATU5</accession>
<dbReference type="EMBL" id="QFYQ01000001">
    <property type="protein sequence ID" value="RAK56358.1"/>
    <property type="molecule type" value="Genomic_DNA"/>
</dbReference>
<evidence type="ECO:0000313" key="8">
    <source>
        <dbReference type="Proteomes" id="UP000249254"/>
    </source>
</evidence>
<evidence type="ECO:0000256" key="2">
    <source>
        <dbReference type="ARBA" id="ARBA00022576"/>
    </source>
</evidence>
<evidence type="ECO:0000313" key="7">
    <source>
        <dbReference type="EMBL" id="RAK56358.1"/>
    </source>
</evidence>
<proteinExistence type="inferred from homology"/>
<evidence type="ECO:0000256" key="5">
    <source>
        <dbReference type="ARBA" id="ARBA00029440"/>
    </source>
</evidence>
<dbReference type="PANTHER" id="PTHR43643">
    <property type="entry name" value="HISTIDINOL-PHOSPHATE AMINOTRANSFERASE 2"/>
    <property type="match status" value="1"/>
</dbReference>
<keyword evidence="4" id="KW-0663">Pyridoxal phosphate</keyword>
<dbReference type="InterPro" id="IPR004839">
    <property type="entry name" value="Aminotransferase_I/II_large"/>
</dbReference>